<keyword evidence="2 8" id="KW-0436">Ligase</keyword>
<dbReference type="InterPro" id="IPR005479">
    <property type="entry name" value="CPAse_ATP-bd"/>
</dbReference>
<feature type="domain" description="ATP-grasp" evidence="6">
    <location>
        <begin position="119"/>
        <end position="317"/>
    </location>
</feature>
<comment type="caution">
    <text evidence="8">The sequence shown here is derived from an EMBL/GenBank/DDBJ whole genome shotgun (WGS) entry which is preliminary data.</text>
</comment>
<dbReference type="PROSITE" id="PS00867">
    <property type="entry name" value="CPSASE_2"/>
    <property type="match status" value="1"/>
</dbReference>
<dbReference type="InterPro" id="IPR011764">
    <property type="entry name" value="Biotin_carboxylation_dom"/>
</dbReference>
<dbReference type="Pfam" id="PF02786">
    <property type="entry name" value="CPSase_L_D2"/>
    <property type="match status" value="1"/>
</dbReference>
<reference evidence="8" key="1">
    <citation type="submission" date="2021-07" db="EMBL/GenBank/DDBJ databases">
        <title>Pseudohoeflea marina sp. nov. a polyhydroxyalcanoate-producing bacterium.</title>
        <authorList>
            <person name="Zheng W."/>
            <person name="Yu S."/>
            <person name="Huang Y."/>
        </authorList>
    </citation>
    <scope>NUCLEOTIDE SEQUENCE</scope>
    <source>
        <strain evidence="8">DP4N28-3</strain>
    </source>
</reference>
<accession>A0ABS6WKF4</accession>
<proteinExistence type="predicted"/>
<dbReference type="PANTHER" id="PTHR48095:SF2">
    <property type="entry name" value="BIOTIN CARBOXYLASE, CHLOROPLASTIC"/>
    <property type="match status" value="1"/>
</dbReference>
<evidence type="ECO:0000256" key="5">
    <source>
        <dbReference type="PROSITE-ProRule" id="PRU00409"/>
    </source>
</evidence>
<comment type="function">
    <text evidence="1">This protein is a component of the acetyl coenzyme A carboxylase complex; first, biotin carboxylase catalyzes the carboxylation of the carrier protein and then the transcarboxylase transfers the carboxyl group to form malonyl-CoA.</text>
</comment>
<evidence type="ECO:0000313" key="8">
    <source>
        <dbReference type="EMBL" id="MBW3096429.1"/>
    </source>
</evidence>
<dbReference type="SMART" id="SM00878">
    <property type="entry name" value="Biotin_carb_C"/>
    <property type="match status" value="1"/>
</dbReference>
<dbReference type="RefSeq" id="WP_219200104.1">
    <property type="nucleotide sequence ID" value="NZ_JAHWQX010000001.1"/>
</dbReference>
<dbReference type="InterPro" id="IPR005482">
    <property type="entry name" value="Biotin_COase_C"/>
</dbReference>
<protein>
    <submittedName>
        <fullName evidence="8">Acetyl-CoA carboxylase biotin carboxylase subunit</fullName>
        <ecNumber evidence="8">6.4.1.2</ecNumber>
    </submittedName>
</protein>
<evidence type="ECO:0000259" key="7">
    <source>
        <dbReference type="PROSITE" id="PS50979"/>
    </source>
</evidence>
<dbReference type="InterPro" id="IPR011761">
    <property type="entry name" value="ATP-grasp"/>
</dbReference>
<gene>
    <name evidence="8" type="ORF">KY465_03945</name>
</gene>
<dbReference type="NCBIfam" id="NF006367">
    <property type="entry name" value="PRK08591.1"/>
    <property type="match status" value="1"/>
</dbReference>
<keyword evidence="9" id="KW-1185">Reference proteome</keyword>
<evidence type="ECO:0000259" key="6">
    <source>
        <dbReference type="PROSITE" id="PS50975"/>
    </source>
</evidence>
<keyword evidence="3 5" id="KW-0547">Nucleotide-binding</keyword>
<dbReference type="PROSITE" id="PS00866">
    <property type="entry name" value="CPSASE_1"/>
    <property type="match status" value="1"/>
</dbReference>
<dbReference type="Pfam" id="PF02785">
    <property type="entry name" value="Biotin_carb_C"/>
    <property type="match status" value="1"/>
</dbReference>
<feature type="domain" description="Biotin carboxylation" evidence="7">
    <location>
        <begin position="1"/>
        <end position="446"/>
    </location>
</feature>
<evidence type="ECO:0000313" key="9">
    <source>
        <dbReference type="Proteomes" id="UP001430804"/>
    </source>
</evidence>
<dbReference type="PROSITE" id="PS50975">
    <property type="entry name" value="ATP_GRASP"/>
    <property type="match status" value="1"/>
</dbReference>
<sequence length="447" mass="48945">MKRVLIANRGEIALRAIRACRKAGLESVAVYSQADAASAHVFAADRAICIGPASATTSYLLADLLIEVAKRTGCDAIYPGYGFLSEREGFANACCEAGLVFIGPSAEIIATMGDKAAARRTAQSLGIPVVPGSKEGFTSVAAAAPFADEVGYPLLLKASAGGGGRGMRVVRDKDAFRSMFEQASAEATSAFGNGEIYLERFFENVRHIEVQVFSDRLGNHRHLFERDCSVQRRHQKLVEEAPSPVVSDQIRREMTEAAVTIIEAIKYENAGTIEFIFDVDSQKFFFIEMNTRIQVEHPVTELITGLDLVVEQLRVAAGEKISFAQMTTLPQRAAIEWRVCAEDPARGFAPGPGRISRWRPPVNGHTRVDSHVYEGYAVPPHYDSMIAKVLVSGATRDEVLQRSRHALAAFEVEGIPTTIPFHLDLLHNEAFQSAQIHTRWLDEKGLS</sequence>
<evidence type="ECO:0000256" key="4">
    <source>
        <dbReference type="ARBA" id="ARBA00022840"/>
    </source>
</evidence>
<name>A0ABS6WKF4_9HYPH</name>
<dbReference type="EMBL" id="JAHWQX010000001">
    <property type="protein sequence ID" value="MBW3096429.1"/>
    <property type="molecule type" value="Genomic_DNA"/>
</dbReference>
<keyword evidence="4 5" id="KW-0067">ATP-binding</keyword>
<dbReference type="InterPro" id="IPR051602">
    <property type="entry name" value="ACC_Biotin_Carboxylase"/>
</dbReference>
<organism evidence="8 9">
    <name type="scientific">Pseudohoeflea coraliihabitans</name>
    <dbReference type="NCBI Taxonomy" id="2860393"/>
    <lineage>
        <taxon>Bacteria</taxon>
        <taxon>Pseudomonadati</taxon>
        <taxon>Pseudomonadota</taxon>
        <taxon>Alphaproteobacteria</taxon>
        <taxon>Hyphomicrobiales</taxon>
        <taxon>Rhizobiaceae</taxon>
        <taxon>Pseudohoeflea</taxon>
    </lineage>
</organism>
<dbReference type="InterPro" id="IPR005481">
    <property type="entry name" value="BC-like_N"/>
</dbReference>
<dbReference type="PANTHER" id="PTHR48095">
    <property type="entry name" value="PYRUVATE CARBOXYLASE SUBUNIT A"/>
    <property type="match status" value="1"/>
</dbReference>
<evidence type="ECO:0000256" key="2">
    <source>
        <dbReference type="ARBA" id="ARBA00022598"/>
    </source>
</evidence>
<dbReference type="EC" id="6.4.1.2" evidence="8"/>
<dbReference type="PROSITE" id="PS50979">
    <property type="entry name" value="BC"/>
    <property type="match status" value="1"/>
</dbReference>
<dbReference type="Pfam" id="PF00289">
    <property type="entry name" value="Biotin_carb_N"/>
    <property type="match status" value="1"/>
</dbReference>
<dbReference type="GO" id="GO:0003989">
    <property type="term" value="F:acetyl-CoA carboxylase activity"/>
    <property type="evidence" value="ECO:0007669"/>
    <property type="project" value="UniProtKB-EC"/>
</dbReference>
<evidence type="ECO:0000256" key="1">
    <source>
        <dbReference type="ARBA" id="ARBA00003761"/>
    </source>
</evidence>
<evidence type="ECO:0000256" key="3">
    <source>
        <dbReference type="ARBA" id="ARBA00022741"/>
    </source>
</evidence>
<dbReference type="Proteomes" id="UP001430804">
    <property type="component" value="Unassembled WGS sequence"/>
</dbReference>